<keyword evidence="1" id="KW-0547">Nucleotide-binding</keyword>
<dbReference type="InterPro" id="IPR027417">
    <property type="entry name" value="P-loop_NTPase"/>
</dbReference>
<name>A0A449IRH7_PSEFR</name>
<evidence type="ECO:0000313" key="6">
    <source>
        <dbReference type="EMBL" id="VFB22022.1"/>
    </source>
</evidence>
<protein>
    <submittedName>
        <fullName evidence="6">ATP-dependent helicase HepA</fullName>
    </submittedName>
</protein>
<sequence length="877" mass="98697">MKSGAFNWAAVAVALRERASQQQQLACAEGEAAAHLNPGQRASLHALAERIGDHGVVLADAVGMGKTRIAVELIRAVNHAGGRVAVVAPPGLGYQWHDELKRGGVEAPAMLRGLYRYLEAWSGEETTPDKPWFEAPTLVLSQAFANWRMGEHTSRWRRELVPLVLAHWRKGAGFKYPNGFHASCPYDSWVEQAAVSIVKHINQDPRQPAYTWLANLNNQNAWPDPRNQTDYSSGTTHRDWLEQVVGFGLGAFDLVVIDEAHKSRGSDSGLSRLLCNVLQSTLQNRRLCMTATPVELDVEQWRQTFERLGLDEPVRNRLQLVINDFAQAIRHLRAHWRSSDTARQHYQVTANAFQSALSPYLLRRDKREDPDVARFTELTQGKNYRNTDSAVSVDVRTLSLPWRQAVCATEALSVTSRLDENVTAKRLRLTLANGHGIADLLAQINEPEVSSVLAVDEQTSTVDNKRQQRVQWWLQTAAQAFQTPHHLFEHPAILATIAAIEAAHGQDEKVLVFGRFTAPMRALVRLLNAREMLRSLQAGRYWPQSVIQTRDDDSDEHSQWAAVRVAHRQLQSPLDLSRIPELLATQYNSHSARREQFRRHLLDWLQAGLPHDDPLPRTMLKHLEAAQRTREVAEAVEKHPVALFARAILDLTGEDVEHLTAEHTCTAFCQLLSAASDQRTDDDPEAEDNQKTALQWELLLARLQAESGHQEGGFARLMYGGTEQSTRRLLQLAFNRSKSFPRVLVAQSTVGREGLNLHLACKTVILMHPEWNPGVVEQQIGRVDRVGSQWSRQLDDALKQNRPPAQLPQIDVHPVIFRGTYDEYNWQVLLERWDDLRAQLHGEVIPAREADGDVAYEQLLAELKVGAPCFSPLGRSA</sequence>
<reference evidence="6 7" key="1">
    <citation type="submission" date="2019-02" db="EMBL/GenBank/DDBJ databases">
        <authorList>
            <consortium name="Pathogen Informatics"/>
        </authorList>
    </citation>
    <scope>NUCLEOTIDE SEQUENCE [LARGE SCALE GENOMIC DNA]</scope>
    <source>
        <strain evidence="6 7">3012STDY7103891</strain>
    </source>
</reference>
<dbReference type="InterPro" id="IPR049730">
    <property type="entry name" value="SNF2/RAD54-like_C"/>
</dbReference>
<dbReference type="EMBL" id="CAACYJ010000040">
    <property type="protein sequence ID" value="VFB22022.1"/>
    <property type="molecule type" value="Genomic_DNA"/>
</dbReference>
<dbReference type="InterPro" id="IPR038718">
    <property type="entry name" value="SNF2-like_sf"/>
</dbReference>
<dbReference type="Proteomes" id="UP000330809">
    <property type="component" value="Unassembled WGS sequence"/>
</dbReference>
<dbReference type="SMART" id="SM00490">
    <property type="entry name" value="HELICc"/>
    <property type="match status" value="1"/>
</dbReference>
<dbReference type="GO" id="GO:0006281">
    <property type="term" value="P:DNA repair"/>
    <property type="evidence" value="ECO:0007669"/>
    <property type="project" value="TreeGrafter"/>
</dbReference>
<dbReference type="GO" id="GO:0016787">
    <property type="term" value="F:hydrolase activity"/>
    <property type="evidence" value="ECO:0007669"/>
    <property type="project" value="UniProtKB-KW"/>
</dbReference>
<dbReference type="GO" id="GO:0008094">
    <property type="term" value="F:ATP-dependent activity, acting on DNA"/>
    <property type="evidence" value="ECO:0007669"/>
    <property type="project" value="TreeGrafter"/>
</dbReference>
<dbReference type="SMART" id="SM00487">
    <property type="entry name" value="DEXDc"/>
    <property type="match status" value="1"/>
</dbReference>
<keyword evidence="2" id="KW-0378">Hydrolase</keyword>
<evidence type="ECO:0000256" key="3">
    <source>
        <dbReference type="ARBA" id="ARBA00022840"/>
    </source>
</evidence>
<organism evidence="6 7">
    <name type="scientific">Pseudomonas fragi</name>
    <dbReference type="NCBI Taxonomy" id="296"/>
    <lineage>
        <taxon>Bacteria</taxon>
        <taxon>Pseudomonadati</taxon>
        <taxon>Pseudomonadota</taxon>
        <taxon>Gammaproteobacteria</taxon>
        <taxon>Pseudomonadales</taxon>
        <taxon>Pseudomonadaceae</taxon>
        <taxon>Pseudomonas</taxon>
    </lineage>
</organism>
<proteinExistence type="predicted"/>
<dbReference type="CDD" id="cd18793">
    <property type="entry name" value="SF2_C_SNF"/>
    <property type="match status" value="1"/>
</dbReference>
<dbReference type="SUPFAM" id="SSF52540">
    <property type="entry name" value="P-loop containing nucleoside triphosphate hydrolases"/>
    <property type="match status" value="2"/>
</dbReference>
<feature type="domain" description="Helicase C-terminal" evidence="5">
    <location>
        <begin position="697"/>
        <end position="787"/>
    </location>
</feature>
<dbReference type="Gene3D" id="3.40.50.10810">
    <property type="entry name" value="Tandem AAA-ATPase domain"/>
    <property type="match status" value="1"/>
</dbReference>
<gene>
    <name evidence="6" type="ORF">NCTC10754_04706</name>
</gene>
<evidence type="ECO:0000259" key="4">
    <source>
        <dbReference type="SMART" id="SM00487"/>
    </source>
</evidence>
<dbReference type="GO" id="GO:0004386">
    <property type="term" value="F:helicase activity"/>
    <property type="evidence" value="ECO:0007669"/>
    <property type="project" value="UniProtKB-KW"/>
</dbReference>
<dbReference type="Gene3D" id="3.40.50.300">
    <property type="entry name" value="P-loop containing nucleotide triphosphate hydrolases"/>
    <property type="match status" value="2"/>
</dbReference>
<evidence type="ECO:0000256" key="2">
    <source>
        <dbReference type="ARBA" id="ARBA00022801"/>
    </source>
</evidence>
<evidence type="ECO:0000256" key="1">
    <source>
        <dbReference type="ARBA" id="ARBA00022741"/>
    </source>
</evidence>
<evidence type="ECO:0000259" key="5">
    <source>
        <dbReference type="SMART" id="SM00490"/>
    </source>
</evidence>
<feature type="domain" description="Helicase ATP-binding" evidence="4">
    <location>
        <begin position="32"/>
        <end position="321"/>
    </location>
</feature>
<dbReference type="InterPro" id="IPR014001">
    <property type="entry name" value="Helicase_ATP-bd"/>
</dbReference>
<dbReference type="AlphaFoldDB" id="A0A449IRH7"/>
<dbReference type="InterPro" id="IPR001650">
    <property type="entry name" value="Helicase_C-like"/>
</dbReference>
<dbReference type="Pfam" id="PF00271">
    <property type="entry name" value="Helicase_C"/>
    <property type="match status" value="1"/>
</dbReference>
<keyword evidence="3" id="KW-0067">ATP-binding</keyword>
<evidence type="ECO:0000313" key="7">
    <source>
        <dbReference type="Proteomes" id="UP000330809"/>
    </source>
</evidence>
<dbReference type="InterPro" id="IPR050628">
    <property type="entry name" value="SNF2_RAD54_helicase_TF"/>
</dbReference>
<accession>A0A449IRH7</accession>
<keyword evidence="6" id="KW-0347">Helicase</keyword>
<dbReference type="RefSeq" id="WP_133145003.1">
    <property type="nucleotide sequence ID" value="NZ_CAACYJ010000040.1"/>
</dbReference>
<dbReference type="PANTHER" id="PTHR45626">
    <property type="entry name" value="TRANSCRIPTION TERMINATION FACTOR 2-RELATED"/>
    <property type="match status" value="1"/>
</dbReference>
<dbReference type="GO" id="GO:0005524">
    <property type="term" value="F:ATP binding"/>
    <property type="evidence" value="ECO:0007669"/>
    <property type="project" value="UniProtKB-KW"/>
</dbReference>